<dbReference type="Pfam" id="PF00248">
    <property type="entry name" value="Aldo_ket_red"/>
    <property type="match status" value="1"/>
</dbReference>
<dbReference type="PANTHER" id="PTHR43827:SF3">
    <property type="entry name" value="NADP-DEPENDENT OXIDOREDUCTASE DOMAIN-CONTAINING PROTEIN"/>
    <property type="match status" value="1"/>
</dbReference>
<dbReference type="InterPro" id="IPR044494">
    <property type="entry name" value="AKR3C2/3"/>
</dbReference>
<dbReference type="EMBL" id="KB467942">
    <property type="protein sequence ID" value="PCH37781.1"/>
    <property type="molecule type" value="Genomic_DNA"/>
</dbReference>
<name>A0A2H3J778_WOLCO</name>
<dbReference type="SUPFAM" id="SSF51430">
    <property type="entry name" value="NAD(P)-linked oxidoreductase"/>
    <property type="match status" value="1"/>
</dbReference>
<dbReference type="OMA" id="PWMREHG"/>
<gene>
    <name evidence="8" type="ORF">WOLCODRAFT_22855</name>
</gene>
<dbReference type="AlphaFoldDB" id="A0A2H3J778"/>
<dbReference type="CDD" id="cd19120">
    <property type="entry name" value="AKR_AKR3C2-3"/>
    <property type="match status" value="1"/>
</dbReference>
<comment type="similarity">
    <text evidence="1">Belongs to the aldo/keto reductase family.</text>
</comment>
<dbReference type="OrthoDB" id="416253at2759"/>
<dbReference type="PROSITE" id="PS00062">
    <property type="entry name" value="ALDOKETO_REDUCTASE_2"/>
    <property type="match status" value="1"/>
</dbReference>
<dbReference type="PRINTS" id="PR00069">
    <property type="entry name" value="ALDKETRDTASE"/>
</dbReference>
<evidence type="ECO:0000313" key="8">
    <source>
        <dbReference type="EMBL" id="PCH37781.1"/>
    </source>
</evidence>
<dbReference type="InterPro" id="IPR023210">
    <property type="entry name" value="NADP_OxRdtase_dom"/>
</dbReference>
<dbReference type="PIRSF" id="PIRSF000097">
    <property type="entry name" value="AKR"/>
    <property type="match status" value="1"/>
</dbReference>
<keyword evidence="9" id="KW-1185">Reference proteome</keyword>
<dbReference type="GO" id="GO:0016616">
    <property type="term" value="F:oxidoreductase activity, acting on the CH-OH group of donors, NAD or NADP as acceptor"/>
    <property type="evidence" value="ECO:0007669"/>
    <property type="project" value="UniProtKB-ARBA"/>
</dbReference>
<dbReference type="InterPro" id="IPR036812">
    <property type="entry name" value="NAD(P)_OxRdtase_dom_sf"/>
</dbReference>
<accession>A0A2H3J778</accession>
<feature type="binding site" evidence="5">
    <location>
        <position position="108"/>
    </location>
    <ligand>
        <name>substrate</name>
    </ligand>
</feature>
<dbReference type="InterPro" id="IPR020471">
    <property type="entry name" value="AKR"/>
</dbReference>
<dbReference type="PANTHER" id="PTHR43827">
    <property type="entry name" value="2,5-DIKETO-D-GLUCONIC ACID REDUCTASE"/>
    <property type="match status" value="1"/>
</dbReference>
<keyword evidence="2" id="KW-0521">NADP</keyword>
<evidence type="ECO:0000259" key="7">
    <source>
        <dbReference type="Pfam" id="PF00248"/>
    </source>
</evidence>
<feature type="site" description="Lowers pKa of active site Tyr" evidence="6">
    <location>
        <position position="76"/>
    </location>
</feature>
<evidence type="ECO:0000256" key="5">
    <source>
        <dbReference type="PIRSR" id="PIRSR000097-2"/>
    </source>
</evidence>
<keyword evidence="3" id="KW-0560">Oxidoreductase</keyword>
<feature type="active site" description="Proton donor" evidence="4">
    <location>
        <position position="51"/>
    </location>
</feature>
<reference evidence="8 9" key="1">
    <citation type="journal article" date="2012" name="Science">
        <title>The Paleozoic origin of enzymatic lignin decomposition reconstructed from 31 fungal genomes.</title>
        <authorList>
            <person name="Floudas D."/>
            <person name="Binder M."/>
            <person name="Riley R."/>
            <person name="Barry K."/>
            <person name="Blanchette R.A."/>
            <person name="Henrissat B."/>
            <person name="Martinez A.T."/>
            <person name="Otillar R."/>
            <person name="Spatafora J.W."/>
            <person name="Yadav J.S."/>
            <person name="Aerts A."/>
            <person name="Benoit I."/>
            <person name="Boyd A."/>
            <person name="Carlson A."/>
            <person name="Copeland A."/>
            <person name="Coutinho P.M."/>
            <person name="de Vries R.P."/>
            <person name="Ferreira P."/>
            <person name="Findley K."/>
            <person name="Foster B."/>
            <person name="Gaskell J."/>
            <person name="Glotzer D."/>
            <person name="Gorecki P."/>
            <person name="Heitman J."/>
            <person name="Hesse C."/>
            <person name="Hori C."/>
            <person name="Igarashi K."/>
            <person name="Jurgens J.A."/>
            <person name="Kallen N."/>
            <person name="Kersten P."/>
            <person name="Kohler A."/>
            <person name="Kuees U."/>
            <person name="Kumar T.K.A."/>
            <person name="Kuo A."/>
            <person name="LaButti K."/>
            <person name="Larrondo L.F."/>
            <person name="Lindquist E."/>
            <person name="Ling A."/>
            <person name="Lombard V."/>
            <person name="Lucas S."/>
            <person name="Lundell T."/>
            <person name="Martin R."/>
            <person name="McLaughlin D.J."/>
            <person name="Morgenstern I."/>
            <person name="Morin E."/>
            <person name="Murat C."/>
            <person name="Nagy L.G."/>
            <person name="Nolan M."/>
            <person name="Ohm R.A."/>
            <person name="Patyshakuliyeva A."/>
            <person name="Rokas A."/>
            <person name="Ruiz-Duenas F.J."/>
            <person name="Sabat G."/>
            <person name="Salamov A."/>
            <person name="Samejima M."/>
            <person name="Schmutz J."/>
            <person name="Slot J.C."/>
            <person name="St John F."/>
            <person name="Stenlid J."/>
            <person name="Sun H."/>
            <person name="Sun S."/>
            <person name="Syed K."/>
            <person name="Tsang A."/>
            <person name="Wiebenga A."/>
            <person name="Young D."/>
            <person name="Pisabarro A."/>
            <person name="Eastwood D.C."/>
            <person name="Martin F."/>
            <person name="Cullen D."/>
            <person name="Grigoriev I.V."/>
            <person name="Hibbett D.S."/>
        </authorList>
    </citation>
    <scope>NUCLEOTIDE SEQUENCE [LARGE SCALE GENOMIC DNA]</scope>
    <source>
        <strain evidence="8 9">MD-104</strain>
    </source>
</reference>
<proteinExistence type="inferred from homology"/>
<dbReference type="STRING" id="742152.A0A2H3J778"/>
<sequence length="299" mass="32630">MAPLTIPLNDGNAIPWLGFGTGTAHYNKDATAALITALAHGIHHLDTAQLYRNEDSLAPAIAASGLPRESLYITTKIYFLPEGTRVRDVLAESLRKIGVEYVDLFLVHSPHSFGDRLAEVWAEVEDLKAAGLARSIGVSNFQVADFEKIVPAARVVPAVNQIEYHPYVFKENVANMEYMRAHGIVPASFGGFVPLTHAKDGPVDPVLAVAAARLTKDIGKQVSPGQVLHLWLRARGIVAVTTSTKEERIKEYISTAELPDLTEDEMKAIDEAGSQKYHSISAPYNTPEGVKKLLEMARQ</sequence>
<evidence type="ECO:0000256" key="1">
    <source>
        <dbReference type="ARBA" id="ARBA00007905"/>
    </source>
</evidence>
<evidence type="ECO:0000313" key="9">
    <source>
        <dbReference type="Proteomes" id="UP000218811"/>
    </source>
</evidence>
<organism evidence="8 9">
    <name type="scientific">Wolfiporia cocos (strain MD-104)</name>
    <name type="common">Brown rot fungus</name>
    <dbReference type="NCBI Taxonomy" id="742152"/>
    <lineage>
        <taxon>Eukaryota</taxon>
        <taxon>Fungi</taxon>
        <taxon>Dikarya</taxon>
        <taxon>Basidiomycota</taxon>
        <taxon>Agaricomycotina</taxon>
        <taxon>Agaricomycetes</taxon>
        <taxon>Polyporales</taxon>
        <taxon>Phaeolaceae</taxon>
        <taxon>Wolfiporia</taxon>
    </lineage>
</organism>
<protein>
    <submittedName>
        <fullName evidence="8">Oxidoreductase</fullName>
    </submittedName>
</protein>
<dbReference type="Gene3D" id="3.20.20.100">
    <property type="entry name" value="NADP-dependent oxidoreductase domain"/>
    <property type="match status" value="1"/>
</dbReference>
<evidence type="ECO:0000256" key="2">
    <source>
        <dbReference type="ARBA" id="ARBA00022857"/>
    </source>
</evidence>
<evidence type="ECO:0000256" key="6">
    <source>
        <dbReference type="PIRSR" id="PIRSR000097-3"/>
    </source>
</evidence>
<dbReference type="GO" id="GO:0016652">
    <property type="term" value="F:oxidoreductase activity, acting on NAD(P)H as acceptor"/>
    <property type="evidence" value="ECO:0007669"/>
    <property type="project" value="InterPro"/>
</dbReference>
<feature type="domain" description="NADP-dependent oxidoreductase" evidence="7">
    <location>
        <begin position="19"/>
        <end position="272"/>
    </location>
</feature>
<evidence type="ECO:0000256" key="4">
    <source>
        <dbReference type="PIRSR" id="PIRSR000097-1"/>
    </source>
</evidence>
<evidence type="ECO:0000256" key="3">
    <source>
        <dbReference type="ARBA" id="ARBA00023002"/>
    </source>
</evidence>
<dbReference type="Proteomes" id="UP000218811">
    <property type="component" value="Unassembled WGS sequence"/>
</dbReference>
<dbReference type="InterPro" id="IPR018170">
    <property type="entry name" value="Aldo/ket_reductase_CS"/>
</dbReference>